<dbReference type="Gene3D" id="2.115.10.20">
    <property type="entry name" value="Glycosyl hydrolase domain, family 43"/>
    <property type="match status" value="1"/>
</dbReference>
<comment type="pathway">
    <text evidence="1">Glycan metabolism; L-arabinan degradation.</text>
</comment>
<evidence type="ECO:0000256" key="4">
    <source>
        <dbReference type="ARBA" id="ARBA00023295"/>
    </source>
</evidence>
<accession>A0A2R4X3G1</accession>
<organism evidence="7 8">
    <name type="scientific">Halococcoides cellulosivorans</name>
    <dbReference type="NCBI Taxonomy" id="1679096"/>
    <lineage>
        <taxon>Archaea</taxon>
        <taxon>Methanobacteriati</taxon>
        <taxon>Methanobacteriota</taxon>
        <taxon>Stenosarchaea group</taxon>
        <taxon>Halobacteria</taxon>
        <taxon>Halobacteriales</taxon>
        <taxon>Haloarculaceae</taxon>
        <taxon>Halococcoides</taxon>
    </lineage>
</organism>
<dbReference type="InterPro" id="IPR006710">
    <property type="entry name" value="Glyco_hydro_43"/>
</dbReference>
<evidence type="ECO:0000256" key="2">
    <source>
        <dbReference type="ARBA" id="ARBA00009865"/>
    </source>
</evidence>
<dbReference type="InterPro" id="IPR036439">
    <property type="entry name" value="Dockerin_dom_sf"/>
</dbReference>
<dbReference type="PROSITE" id="PS51318">
    <property type="entry name" value="TAT"/>
    <property type="match status" value="1"/>
</dbReference>
<evidence type="ECO:0000313" key="8">
    <source>
        <dbReference type="Proteomes" id="UP000244727"/>
    </source>
</evidence>
<evidence type="ECO:0000259" key="6">
    <source>
        <dbReference type="PROSITE" id="PS50222"/>
    </source>
</evidence>
<feature type="domain" description="EF-hand" evidence="6">
    <location>
        <begin position="388"/>
        <end position="420"/>
    </location>
</feature>
<protein>
    <recommendedName>
        <fullName evidence="6">EF-hand domain-containing protein</fullName>
    </recommendedName>
</protein>
<dbReference type="RefSeq" id="WP_108383586.1">
    <property type="nucleotide sequence ID" value="NZ_CP028858.1"/>
</dbReference>
<feature type="region of interest" description="Disordered" evidence="5">
    <location>
        <begin position="336"/>
        <end position="360"/>
    </location>
</feature>
<sequence length="420" mass="45852">MHGDPGAGGLSRRSMLARIGGATAALGGIGTATRSGVADETGGQFHNPTGPPGFGDVSVIEWSGTYYVYGTGRAFARSDDLVTWEPQGKAVDWDPDWHGDPEAGFWAPDVNRFDDRVYLYYSHSTWGSQDNPGIGVATADHPEGPFTDHGPVFRNEDLSQTNCIDSELVVLDGTPYLIWGSFFGIWGVELTPDGMDYVPGTAWQLAGDNREGAMLVRENDYFYLFCSTGHCCDGVESTYEIEVGRSESLFGPYRTRDGRDLRTIHDHHAGQAVLSPTEEFVGTGHNTAIRDAAGDWWMLYHIEALGDDPGRRLMVDRIRFDDADWPVVGCDGQPCREHPRPTVDSAPTGPDPIDGTVPRDLDGDGRYEDLSGDETLNFPDVNRLFQNIESASVQDHADAYDFSGDGTVDAQDVLALFESV</sequence>
<dbReference type="InterPro" id="IPR050727">
    <property type="entry name" value="GH43_arabinanases"/>
</dbReference>
<dbReference type="InterPro" id="IPR006311">
    <property type="entry name" value="TAT_signal"/>
</dbReference>
<gene>
    <name evidence="7" type="ORF">HARCEL1_11225</name>
</gene>
<dbReference type="PROSITE" id="PS50222">
    <property type="entry name" value="EF_HAND_2"/>
    <property type="match status" value="1"/>
</dbReference>
<dbReference type="InterPro" id="IPR002048">
    <property type="entry name" value="EF_hand_dom"/>
</dbReference>
<dbReference type="InterPro" id="IPR023296">
    <property type="entry name" value="Glyco_hydro_beta-prop_sf"/>
</dbReference>
<dbReference type="GO" id="GO:0000272">
    <property type="term" value="P:polysaccharide catabolic process"/>
    <property type="evidence" value="ECO:0007669"/>
    <property type="project" value="InterPro"/>
</dbReference>
<evidence type="ECO:0000256" key="5">
    <source>
        <dbReference type="SAM" id="MobiDB-lite"/>
    </source>
</evidence>
<dbReference type="EMBL" id="CP028858">
    <property type="protein sequence ID" value="AWB28233.1"/>
    <property type="molecule type" value="Genomic_DNA"/>
</dbReference>
<keyword evidence="3" id="KW-0378">Hydrolase</keyword>
<dbReference type="SUPFAM" id="SSF75005">
    <property type="entry name" value="Arabinanase/levansucrase/invertase"/>
    <property type="match status" value="1"/>
</dbReference>
<keyword evidence="4" id="KW-0326">Glycosidase</keyword>
<evidence type="ECO:0000256" key="1">
    <source>
        <dbReference type="ARBA" id="ARBA00004834"/>
    </source>
</evidence>
<name>A0A2R4X3G1_9EURY</name>
<dbReference type="Pfam" id="PF04616">
    <property type="entry name" value="Glyco_hydro_43"/>
    <property type="match status" value="1"/>
</dbReference>
<comment type="similarity">
    <text evidence="2">Belongs to the glycosyl hydrolase 43 family.</text>
</comment>
<dbReference type="InterPro" id="IPR018247">
    <property type="entry name" value="EF_Hand_1_Ca_BS"/>
</dbReference>
<dbReference type="KEGG" id="harc:HARCEL1_11225"/>
<dbReference type="PANTHER" id="PTHR43301">
    <property type="entry name" value="ARABINAN ENDO-1,5-ALPHA-L-ARABINOSIDASE"/>
    <property type="match status" value="1"/>
</dbReference>
<dbReference type="PROSITE" id="PS00018">
    <property type="entry name" value="EF_HAND_1"/>
    <property type="match status" value="1"/>
</dbReference>
<dbReference type="GO" id="GO:0004553">
    <property type="term" value="F:hydrolase activity, hydrolyzing O-glycosyl compounds"/>
    <property type="evidence" value="ECO:0007669"/>
    <property type="project" value="InterPro"/>
</dbReference>
<proteinExistence type="inferred from homology"/>
<dbReference type="GeneID" id="36513086"/>
<keyword evidence="8" id="KW-1185">Reference proteome</keyword>
<dbReference type="Proteomes" id="UP000244727">
    <property type="component" value="Chromosome"/>
</dbReference>
<evidence type="ECO:0000256" key="3">
    <source>
        <dbReference type="ARBA" id="ARBA00022801"/>
    </source>
</evidence>
<dbReference type="SUPFAM" id="SSF63446">
    <property type="entry name" value="Type I dockerin domain"/>
    <property type="match status" value="1"/>
</dbReference>
<dbReference type="PANTHER" id="PTHR43301:SF3">
    <property type="entry name" value="ARABINAN ENDO-1,5-ALPHA-L-ARABINOSIDASE A-RELATED"/>
    <property type="match status" value="1"/>
</dbReference>
<dbReference type="GO" id="GO:0005509">
    <property type="term" value="F:calcium ion binding"/>
    <property type="evidence" value="ECO:0007669"/>
    <property type="project" value="InterPro"/>
</dbReference>
<dbReference type="AlphaFoldDB" id="A0A2R4X3G1"/>
<evidence type="ECO:0000313" key="7">
    <source>
        <dbReference type="EMBL" id="AWB28233.1"/>
    </source>
</evidence>
<reference evidence="7 8" key="1">
    <citation type="submission" date="2018-04" db="EMBL/GenBank/DDBJ databases">
        <title>Halococcoides cellulosivorans gen. nov., sp. nov., an extremely halophilic cellulose-utilizing haloarchaeon from hypersaline lakes.</title>
        <authorList>
            <person name="Sorokin D.Y."/>
            <person name="Toshchakov S.V."/>
            <person name="Samarov N.I."/>
            <person name="Korzhenkov A."/>
            <person name="Kublanov I.V."/>
        </authorList>
    </citation>
    <scope>NUCLEOTIDE SEQUENCE [LARGE SCALE GENOMIC DNA]</scope>
    <source>
        <strain evidence="7 8">HArcel1</strain>
    </source>
</reference>